<keyword evidence="3" id="KW-1185">Reference proteome</keyword>
<sequence length="190" mass="21480">MGRVQLRLSSPVIVLTKQLENLDTITSSLNYGSEKSSFGLSYRGLTLDDLCRQFGHYNINMRTGAIIGLRQLLNNNNNLIPYHLNVLIPTISRLISSEKRNNSLDRQLMALLHTVFSSVESTDLAPHFSLLMAQILRGLAHTNMRIKQFALSVAKIVMLFFPELCKNSSDLFDTYLTIISGQRRIPDKQV</sequence>
<dbReference type="SUPFAM" id="SSF48371">
    <property type="entry name" value="ARM repeat"/>
    <property type="match status" value="1"/>
</dbReference>
<organism evidence="2 4">
    <name type="scientific">Dracunculus medinensis</name>
    <name type="common">Guinea worm</name>
    <dbReference type="NCBI Taxonomy" id="318479"/>
    <lineage>
        <taxon>Eukaryota</taxon>
        <taxon>Metazoa</taxon>
        <taxon>Ecdysozoa</taxon>
        <taxon>Nematoda</taxon>
        <taxon>Chromadorea</taxon>
        <taxon>Rhabditida</taxon>
        <taxon>Spirurina</taxon>
        <taxon>Dracunculoidea</taxon>
        <taxon>Dracunculidae</taxon>
        <taxon>Dracunculus</taxon>
    </lineage>
</organism>
<accession>A0A0N4UKF9</accession>
<evidence type="ECO:0000313" key="1">
    <source>
        <dbReference type="EMBL" id="VDN52301.1"/>
    </source>
</evidence>
<evidence type="ECO:0000313" key="2">
    <source>
        <dbReference type="Proteomes" id="UP000038040"/>
    </source>
</evidence>
<name>A0A0N4UKF9_DRAME</name>
<dbReference type="STRING" id="318479.A0A0N4UKF9"/>
<protein>
    <submittedName>
        <fullName evidence="4">Non-specific serine/threonine protein kinase</fullName>
    </submittedName>
</protein>
<proteinExistence type="predicted"/>
<reference evidence="1 3" key="2">
    <citation type="submission" date="2018-11" db="EMBL/GenBank/DDBJ databases">
        <authorList>
            <consortium name="Pathogen Informatics"/>
        </authorList>
    </citation>
    <scope>NUCLEOTIDE SEQUENCE [LARGE SCALE GENOMIC DNA]</scope>
</reference>
<dbReference type="InterPro" id="IPR011989">
    <property type="entry name" value="ARM-like"/>
</dbReference>
<dbReference type="Gene3D" id="1.25.10.10">
    <property type="entry name" value="Leucine-rich Repeat Variant"/>
    <property type="match status" value="1"/>
</dbReference>
<dbReference type="WBParaSite" id="DME_0000819801-mRNA-1">
    <property type="protein sequence ID" value="DME_0000819801-mRNA-1"/>
    <property type="gene ID" value="DME_0000819801"/>
</dbReference>
<evidence type="ECO:0000313" key="4">
    <source>
        <dbReference type="WBParaSite" id="DME_0000819801-mRNA-1"/>
    </source>
</evidence>
<evidence type="ECO:0000313" key="3">
    <source>
        <dbReference type="Proteomes" id="UP000274756"/>
    </source>
</evidence>
<gene>
    <name evidence="1" type="ORF">DME_LOCUS2274</name>
</gene>
<dbReference type="EMBL" id="UYYG01000052">
    <property type="protein sequence ID" value="VDN52301.1"/>
    <property type="molecule type" value="Genomic_DNA"/>
</dbReference>
<dbReference type="Proteomes" id="UP000274756">
    <property type="component" value="Unassembled WGS sequence"/>
</dbReference>
<dbReference type="OrthoDB" id="361362at2759"/>
<dbReference type="AlphaFoldDB" id="A0A0N4UKF9"/>
<reference evidence="4" key="1">
    <citation type="submission" date="2017-02" db="UniProtKB">
        <authorList>
            <consortium name="WormBaseParasite"/>
        </authorList>
    </citation>
    <scope>IDENTIFICATION</scope>
</reference>
<dbReference type="Proteomes" id="UP000038040">
    <property type="component" value="Unplaced"/>
</dbReference>
<dbReference type="InterPro" id="IPR016024">
    <property type="entry name" value="ARM-type_fold"/>
</dbReference>